<accession>A0A1I6IPH2</accession>
<dbReference type="RefSeq" id="WP_089809980.1">
    <property type="nucleotide sequence ID" value="NZ_FOYT01000004.1"/>
</dbReference>
<dbReference type="InterPro" id="IPR050229">
    <property type="entry name" value="GlpE_sulfurtransferase"/>
</dbReference>
<sequence length="124" mass="14085">MSSIRPNELDERIRSGTRDEPFLLDIRPESDFRANSIEESRNVPVYDELRQGDESALRDRLGEIPTDRDVVVVCKMGVVAKRATSLLADEGYDAVTLRGGMSGWTGYQNDSLSYRLRSVLWDLF</sequence>
<dbReference type="SMART" id="SM00450">
    <property type="entry name" value="RHOD"/>
    <property type="match status" value="1"/>
</dbReference>
<dbReference type="InterPro" id="IPR001763">
    <property type="entry name" value="Rhodanese-like_dom"/>
</dbReference>
<dbReference type="InterPro" id="IPR036873">
    <property type="entry name" value="Rhodanese-like_dom_sf"/>
</dbReference>
<name>A0A1I6IPH2_9EURY</name>
<dbReference type="STRING" id="553469.SAMN04487947_3475"/>
<dbReference type="EMBL" id="FOYT01000004">
    <property type="protein sequence ID" value="SFR68633.1"/>
    <property type="molecule type" value="Genomic_DNA"/>
</dbReference>
<feature type="domain" description="Rhodanese" evidence="1">
    <location>
        <begin position="17"/>
        <end position="113"/>
    </location>
</feature>
<evidence type="ECO:0000313" key="3">
    <source>
        <dbReference type="Proteomes" id="UP000198531"/>
    </source>
</evidence>
<dbReference type="SUPFAM" id="SSF52821">
    <property type="entry name" value="Rhodanese/Cell cycle control phosphatase"/>
    <property type="match status" value="1"/>
</dbReference>
<dbReference type="OrthoDB" id="3168at2157"/>
<organism evidence="2 3">
    <name type="scientific">Halogeometricum rufum</name>
    <dbReference type="NCBI Taxonomy" id="553469"/>
    <lineage>
        <taxon>Archaea</taxon>
        <taxon>Methanobacteriati</taxon>
        <taxon>Methanobacteriota</taxon>
        <taxon>Stenosarchaea group</taxon>
        <taxon>Halobacteria</taxon>
        <taxon>Halobacteriales</taxon>
        <taxon>Haloferacaceae</taxon>
        <taxon>Halogeometricum</taxon>
    </lineage>
</organism>
<dbReference type="PANTHER" id="PTHR43031:SF1">
    <property type="entry name" value="PYRIDINE NUCLEOTIDE-DISULPHIDE OXIDOREDUCTASE"/>
    <property type="match status" value="1"/>
</dbReference>
<dbReference type="PANTHER" id="PTHR43031">
    <property type="entry name" value="FAD-DEPENDENT OXIDOREDUCTASE"/>
    <property type="match status" value="1"/>
</dbReference>
<reference evidence="3" key="1">
    <citation type="submission" date="2016-10" db="EMBL/GenBank/DDBJ databases">
        <authorList>
            <person name="Varghese N."/>
            <person name="Submissions S."/>
        </authorList>
    </citation>
    <scope>NUCLEOTIDE SEQUENCE [LARGE SCALE GENOMIC DNA]</scope>
    <source>
        <strain evidence="3">CGMCC 1.7736</strain>
    </source>
</reference>
<dbReference type="AlphaFoldDB" id="A0A1I6IPH2"/>
<keyword evidence="3" id="KW-1185">Reference proteome</keyword>
<dbReference type="Pfam" id="PF00581">
    <property type="entry name" value="Rhodanese"/>
    <property type="match status" value="1"/>
</dbReference>
<dbReference type="PROSITE" id="PS50206">
    <property type="entry name" value="RHODANESE_3"/>
    <property type="match status" value="1"/>
</dbReference>
<evidence type="ECO:0000313" key="2">
    <source>
        <dbReference type="EMBL" id="SFR68633.1"/>
    </source>
</evidence>
<gene>
    <name evidence="2" type="ORF">SAMN04487947_3475</name>
</gene>
<dbReference type="Proteomes" id="UP000198531">
    <property type="component" value="Unassembled WGS sequence"/>
</dbReference>
<evidence type="ECO:0000259" key="1">
    <source>
        <dbReference type="PROSITE" id="PS50206"/>
    </source>
</evidence>
<proteinExistence type="predicted"/>
<dbReference type="Gene3D" id="3.40.250.10">
    <property type="entry name" value="Rhodanese-like domain"/>
    <property type="match status" value="1"/>
</dbReference>
<protein>
    <submittedName>
        <fullName evidence="2">Rhodanese-related sulfurtransferase</fullName>
    </submittedName>
</protein>
<dbReference type="GO" id="GO:0016740">
    <property type="term" value="F:transferase activity"/>
    <property type="evidence" value="ECO:0007669"/>
    <property type="project" value="UniProtKB-KW"/>
</dbReference>
<keyword evidence="2" id="KW-0808">Transferase</keyword>